<dbReference type="KEGG" id="hro:HELRODRAFT_79614"/>
<dbReference type="InterPro" id="IPR014721">
    <property type="entry name" value="Ribsml_uS5_D2-typ_fold_subgr"/>
</dbReference>
<evidence type="ECO:0000256" key="6">
    <source>
        <dbReference type="ARBA" id="ARBA00039335"/>
    </source>
</evidence>
<dbReference type="InterPro" id="IPR020568">
    <property type="entry name" value="Ribosomal_Su5_D2-typ_SF"/>
</dbReference>
<comment type="similarity">
    <text evidence="2 9">Belongs to the universal ribosomal protein uS5 family.</text>
</comment>
<evidence type="ECO:0000256" key="2">
    <source>
        <dbReference type="ARBA" id="ARBA00008945"/>
    </source>
</evidence>
<dbReference type="OMA" id="LICHRAI"/>
<dbReference type="Pfam" id="PF00333">
    <property type="entry name" value="Ribosomal_S5"/>
    <property type="match status" value="1"/>
</dbReference>
<dbReference type="Gene3D" id="3.30.160.20">
    <property type="match status" value="1"/>
</dbReference>
<dbReference type="Proteomes" id="UP000015101">
    <property type="component" value="Unassembled WGS sequence"/>
</dbReference>
<name>T1G3Q9_HELRO</name>
<dbReference type="SUPFAM" id="SSF54768">
    <property type="entry name" value="dsRNA-binding domain-like"/>
    <property type="match status" value="1"/>
</dbReference>
<dbReference type="Pfam" id="PF03719">
    <property type="entry name" value="Ribosomal_S5_C"/>
    <property type="match status" value="1"/>
</dbReference>
<dbReference type="PANTHER" id="PTHR48277:SF1">
    <property type="entry name" value="MITOCHONDRIAL RIBOSOMAL PROTEIN S5"/>
    <property type="match status" value="1"/>
</dbReference>
<dbReference type="InParanoid" id="T1G3Q9"/>
<dbReference type="eggNOG" id="KOG2646">
    <property type="taxonomic scope" value="Eukaryota"/>
</dbReference>
<evidence type="ECO:0000256" key="8">
    <source>
        <dbReference type="PROSITE-ProRule" id="PRU00268"/>
    </source>
</evidence>
<dbReference type="FunFam" id="3.30.160.20:FF:000022">
    <property type="entry name" value="28S ribosomal protein S5, mitochondrial"/>
    <property type="match status" value="1"/>
</dbReference>
<sequence length="350" mass="39226">MHLTLLRNNLLILKTLSIIYSLPVPASDLWEGVVSVSNAGKKKGRGKRVGRKKVTDLNRGQTIGAGRENMLWPGLNSPILKGKAIVSRQKLPPDPEKAQEIVRMRDQMSKVRYPALPPLLRGYSGSKFNGQSVGPPDPVADYTFDDFDTRVLEFKTVCNMTGTLGRKMRFSAFVVTGNKNGVAGYGLGKALNAKAAIRVAKNKAAQKLVYVPRFEDHTVYHNMFAQYHRSKIFIHKKERGYGLRCHRVLKTICDLLGIKDLHCKVENSTKNVQSVTRAFFDAVTHQETHAELAERMGYHVVEMKKEEDYFPRLIASPSTPANKKPIEDEVEDLEVCACHALIVEAFSLCF</sequence>
<dbReference type="SUPFAM" id="SSF54211">
    <property type="entry name" value="Ribosomal protein S5 domain 2-like"/>
    <property type="match status" value="1"/>
</dbReference>
<dbReference type="InterPro" id="IPR000851">
    <property type="entry name" value="Ribosomal_uS5"/>
</dbReference>
<dbReference type="GO" id="GO:0003735">
    <property type="term" value="F:structural constituent of ribosome"/>
    <property type="evidence" value="ECO:0000318"/>
    <property type="project" value="GO_Central"/>
</dbReference>
<dbReference type="EMBL" id="KB096551">
    <property type="protein sequence ID" value="ESO03920.1"/>
    <property type="molecule type" value="Genomic_DNA"/>
</dbReference>
<comment type="subcellular location">
    <subcellularLocation>
        <location evidence="1">Mitochondrion</location>
    </subcellularLocation>
</comment>
<dbReference type="GO" id="GO:0003723">
    <property type="term" value="F:RNA binding"/>
    <property type="evidence" value="ECO:0007669"/>
    <property type="project" value="InterPro"/>
</dbReference>
<dbReference type="FunCoup" id="T1G3Q9">
    <property type="interactions" value="371"/>
</dbReference>
<dbReference type="FunFam" id="3.30.230.10:FF:000002">
    <property type="entry name" value="30S ribosomal protein S5"/>
    <property type="match status" value="1"/>
</dbReference>
<dbReference type="InterPro" id="IPR048584">
    <property type="entry name" value="Ribosomal_uS5m_N"/>
</dbReference>
<evidence type="ECO:0000256" key="9">
    <source>
        <dbReference type="RuleBase" id="RU003823"/>
    </source>
</evidence>
<keyword evidence="10" id="KW-0732">Signal</keyword>
<dbReference type="OrthoDB" id="309483at2759"/>
<evidence type="ECO:0000259" key="11">
    <source>
        <dbReference type="PROSITE" id="PS50881"/>
    </source>
</evidence>
<feature type="signal peptide" evidence="10">
    <location>
        <begin position="1"/>
        <end position="21"/>
    </location>
</feature>
<dbReference type="GO" id="GO:0005743">
    <property type="term" value="C:mitochondrial inner membrane"/>
    <property type="evidence" value="ECO:0007669"/>
    <property type="project" value="UniProtKB-ARBA"/>
</dbReference>
<evidence type="ECO:0000256" key="1">
    <source>
        <dbReference type="ARBA" id="ARBA00004173"/>
    </source>
</evidence>
<dbReference type="STRING" id="6412.T1G3Q9"/>
<keyword evidence="5 8" id="KW-0687">Ribonucleoprotein</keyword>
<dbReference type="Pfam" id="PF21251">
    <property type="entry name" value="Ribosomal_uS5m_N"/>
    <property type="match status" value="1"/>
</dbReference>
<evidence type="ECO:0000256" key="5">
    <source>
        <dbReference type="ARBA" id="ARBA00023274"/>
    </source>
</evidence>
<reference evidence="12 14" key="2">
    <citation type="journal article" date="2013" name="Nature">
        <title>Insights into bilaterian evolution from three spiralian genomes.</title>
        <authorList>
            <person name="Simakov O."/>
            <person name="Marletaz F."/>
            <person name="Cho S.J."/>
            <person name="Edsinger-Gonzales E."/>
            <person name="Havlak P."/>
            <person name="Hellsten U."/>
            <person name="Kuo D.H."/>
            <person name="Larsson T."/>
            <person name="Lv J."/>
            <person name="Arendt D."/>
            <person name="Savage R."/>
            <person name="Osoegawa K."/>
            <person name="de Jong P."/>
            <person name="Grimwood J."/>
            <person name="Chapman J.A."/>
            <person name="Shapiro H."/>
            <person name="Aerts A."/>
            <person name="Otillar R.P."/>
            <person name="Terry A.Y."/>
            <person name="Boore J.L."/>
            <person name="Grigoriev I.V."/>
            <person name="Lindberg D.R."/>
            <person name="Seaver E.C."/>
            <person name="Weisblat D.A."/>
            <person name="Putnam N.H."/>
            <person name="Rokhsar D.S."/>
        </authorList>
    </citation>
    <scope>NUCLEOTIDE SEQUENCE</scope>
</reference>
<dbReference type="PANTHER" id="PTHR48277">
    <property type="entry name" value="MITOCHONDRIAL RIBOSOMAL PROTEIN S5"/>
    <property type="match status" value="1"/>
</dbReference>
<evidence type="ECO:0000256" key="10">
    <source>
        <dbReference type="SAM" id="SignalP"/>
    </source>
</evidence>
<dbReference type="GO" id="GO:0005763">
    <property type="term" value="C:mitochondrial small ribosomal subunit"/>
    <property type="evidence" value="ECO:0000318"/>
    <property type="project" value="GO_Central"/>
</dbReference>
<dbReference type="InterPro" id="IPR005324">
    <property type="entry name" value="Ribosomal_uS5_C"/>
</dbReference>
<proteinExistence type="inferred from homology"/>
<reference evidence="13" key="3">
    <citation type="submission" date="2015-06" db="UniProtKB">
        <authorList>
            <consortium name="EnsemblMetazoa"/>
        </authorList>
    </citation>
    <scope>IDENTIFICATION</scope>
</reference>
<evidence type="ECO:0000256" key="4">
    <source>
        <dbReference type="ARBA" id="ARBA00023128"/>
    </source>
</evidence>
<feature type="chain" id="PRO_5010981134" description="Small ribosomal subunit protein uS5m" evidence="10">
    <location>
        <begin position="22"/>
        <end position="350"/>
    </location>
</feature>
<dbReference type="EMBL" id="AMQM01004414">
    <property type="status" value="NOT_ANNOTATED_CDS"/>
    <property type="molecule type" value="Genomic_DNA"/>
</dbReference>
<dbReference type="EnsemblMetazoa" id="HelroT79614">
    <property type="protein sequence ID" value="HelroP79614"/>
    <property type="gene ID" value="HelroG79614"/>
</dbReference>
<organism evidence="13 14">
    <name type="scientific">Helobdella robusta</name>
    <name type="common">Californian leech</name>
    <dbReference type="NCBI Taxonomy" id="6412"/>
    <lineage>
        <taxon>Eukaryota</taxon>
        <taxon>Metazoa</taxon>
        <taxon>Spiralia</taxon>
        <taxon>Lophotrochozoa</taxon>
        <taxon>Annelida</taxon>
        <taxon>Clitellata</taxon>
        <taxon>Hirudinea</taxon>
        <taxon>Rhynchobdellida</taxon>
        <taxon>Glossiphoniidae</taxon>
        <taxon>Helobdella</taxon>
    </lineage>
</organism>
<evidence type="ECO:0000256" key="7">
    <source>
        <dbReference type="ARBA" id="ARBA00041606"/>
    </source>
</evidence>
<dbReference type="RefSeq" id="XP_009017856.1">
    <property type="nucleotide sequence ID" value="XM_009019608.1"/>
</dbReference>
<evidence type="ECO:0000313" key="14">
    <source>
        <dbReference type="Proteomes" id="UP000015101"/>
    </source>
</evidence>
<dbReference type="HOGENOM" id="CLU_050434_0_0_1"/>
<evidence type="ECO:0000313" key="13">
    <source>
        <dbReference type="EnsemblMetazoa" id="HelroP79614"/>
    </source>
</evidence>
<dbReference type="CTD" id="20215707"/>
<reference evidence="14" key="1">
    <citation type="submission" date="2012-12" db="EMBL/GenBank/DDBJ databases">
        <authorList>
            <person name="Hellsten U."/>
            <person name="Grimwood J."/>
            <person name="Chapman J.A."/>
            <person name="Shapiro H."/>
            <person name="Aerts A."/>
            <person name="Otillar R.P."/>
            <person name="Terry A.Y."/>
            <person name="Boore J.L."/>
            <person name="Simakov O."/>
            <person name="Marletaz F."/>
            <person name="Cho S.-J."/>
            <person name="Edsinger-Gonzales E."/>
            <person name="Havlak P."/>
            <person name="Kuo D.-H."/>
            <person name="Larsson T."/>
            <person name="Lv J."/>
            <person name="Arendt D."/>
            <person name="Savage R."/>
            <person name="Osoegawa K."/>
            <person name="de Jong P."/>
            <person name="Lindberg D.R."/>
            <person name="Seaver E.C."/>
            <person name="Weisblat D.A."/>
            <person name="Putnam N.H."/>
            <person name="Grigoriev I.V."/>
            <person name="Rokhsar D.S."/>
        </authorList>
    </citation>
    <scope>NUCLEOTIDE SEQUENCE</scope>
</reference>
<gene>
    <name evidence="13" type="primary">20215707</name>
    <name evidence="12" type="ORF">HELRODRAFT_79614</name>
</gene>
<dbReference type="PROSITE" id="PS50881">
    <property type="entry name" value="S5_DSRBD"/>
    <property type="match status" value="1"/>
</dbReference>
<dbReference type="GeneID" id="20215707"/>
<protein>
    <recommendedName>
        <fullName evidence="6">Small ribosomal subunit protein uS5m</fullName>
    </recommendedName>
    <alternativeName>
        <fullName evidence="7">28S ribosomal protein S5, mitochondrial</fullName>
    </alternativeName>
</protein>
<dbReference type="GO" id="GO:0006412">
    <property type="term" value="P:translation"/>
    <property type="evidence" value="ECO:0000318"/>
    <property type="project" value="GO_Central"/>
</dbReference>
<keyword evidence="14" id="KW-1185">Reference proteome</keyword>
<feature type="domain" description="S5 DRBM" evidence="11">
    <location>
        <begin position="147"/>
        <end position="211"/>
    </location>
</feature>
<accession>T1G3Q9</accession>
<dbReference type="Gene3D" id="3.30.230.10">
    <property type="match status" value="1"/>
</dbReference>
<keyword evidence="3 8" id="KW-0689">Ribosomal protein</keyword>
<dbReference type="AlphaFoldDB" id="T1G3Q9"/>
<dbReference type="InterPro" id="IPR013810">
    <property type="entry name" value="Ribosomal_uS5_N"/>
</dbReference>
<evidence type="ECO:0000256" key="3">
    <source>
        <dbReference type="ARBA" id="ARBA00022980"/>
    </source>
</evidence>
<evidence type="ECO:0000313" key="12">
    <source>
        <dbReference type="EMBL" id="ESO03920.1"/>
    </source>
</evidence>
<keyword evidence="4" id="KW-0496">Mitochondrion</keyword>